<keyword evidence="3 9" id="KW-0378">Hydrolase</keyword>
<dbReference type="InterPro" id="IPR050843">
    <property type="entry name" value="Glycosyl_Hydrlase_38"/>
</dbReference>
<dbReference type="PANTHER" id="PTHR11607">
    <property type="entry name" value="ALPHA-MANNOSIDASE"/>
    <property type="match status" value="1"/>
</dbReference>
<evidence type="ECO:0000256" key="11">
    <source>
        <dbReference type="SAM" id="Phobius"/>
    </source>
</evidence>
<evidence type="ECO:0000313" key="14">
    <source>
        <dbReference type="Proteomes" id="UP000278627"/>
    </source>
</evidence>
<dbReference type="Pfam" id="PF07748">
    <property type="entry name" value="Glyco_hydro_38C"/>
    <property type="match status" value="1"/>
</dbReference>
<protein>
    <recommendedName>
        <fullName evidence="9">Alpha-mannosidase</fullName>
        <ecNumber evidence="9">3.2.1.-</ecNumber>
    </recommendedName>
</protein>
<dbReference type="Pfam" id="PF01074">
    <property type="entry name" value="Glyco_hydro_38N"/>
    <property type="match status" value="1"/>
</dbReference>
<evidence type="ECO:0000256" key="3">
    <source>
        <dbReference type="ARBA" id="ARBA00022801"/>
    </source>
</evidence>
<dbReference type="PANTHER" id="PTHR11607:SF3">
    <property type="entry name" value="LYSOSOMAL ALPHA-MANNOSIDASE"/>
    <property type="match status" value="1"/>
</dbReference>
<evidence type="ECO:0000256" key="7">
    <source>
        <dbReference type="ARBA" id="ARBA00059516"/>
    </source>
</evidence>
<dbReference type="SUPFAM" id="SSF88688">
    <property type="entry name" value="Families 57/38 glycoside transferase middle domain"/>
    <property type="match status" value="1"/>
</dbReference>
<evidence type="ECO:0000256" key="4">
    <source>
        <dbReference type="ARBA" id="ARBA00022833"/>
    </source>
</evidence>
<dbReference type="EMBL" id="UZAD01013326">
    <property type="protein sequence ID" value="VDN94029.1"/>
    <property type="molecule type" value="Genomic_DNA"/>
</dbReference>
<reference evidence="13 14" key="2">
    <citation type="submission" date="2018-11" db="EMBL/GenBank/DDBJ databases">
        <authorList>
            <consortium name="Pathogen Informatics"/>
        </authorList>
    </citation>
    <scope>NUCLEOTIDE SEQUENCE [LARGE SCALE GENOMIC DNA]</scope>
</reference>
<gene>
    <name evidence="13" type="ORF">BPAG_LOCUS12843</name>
</gene>
<dbReference type="InterPro" id="IPR011682">
    <property type="entry name" value="Glyco_hydro_38_C"/>
</dbReference>
<comment type="catalytic activity">
    <reaction evidence="8">
        <text>N(4)-{beta-D-GlcNAc-(1-&gt;2)-alpha-D-Man-(1-&gt;3)-[alpha-D-Man-(1-&gt;3)-[alpha-D-Man-(1-&gt;6)]-alpha-D-Man-(1-&gt;6)]-beta-D-Man-(1-&gt;4)-beta-D-GlcNAc-(1-&gt;4)-beta-D-GlcNAc}-L-asparaginyl-[protein] + 2 H2O = 2 alpha-D-mannopyranose + an N(4)-{beta-D-GlcNAc-(1-&gt;2)-alpha-D-Man-(1-&gt;3)-[alpha-D-Man-(1-&gt;6)]-beta-D-Man-(1-&gt;4)-beta-D-GlcNAc-(1-&gt;4)-beta-D-GlcNAc}-L-asparaginyl-[protein]</text>
        <dbReference type="Rhea" id="RHEA:56052"/>
        <dbReference type="Rhea" id="RHEA-COMP:14368"/>
        <dbReference type="Rhea" id="RHEA-COMP:14369"/>
        <dbReference type="ChEBI" id="CHEBI:15377"/>
        <dbReference type="ChEBI" id="CHEBI:28729"/>
        <dbReference type="ChEBI" id="CHEBI:60615"/>
        <dbReference type="ChEBI" id="CHEBI:60625"/>
        <dbReference type="EC" id="3.2.1.114"/>
    </reaction>
</comment>
<dbReference type="GO" id="GO:0006013">
    <property type="term" value="P:mannose metabolic process"/>
    <property type="evidence" value="ECO:0007669"/>
    <property type="project" value="InterPro"/>
</dbReference>
<accession>A0A158PSE3</accession>
<evidence type="ECO:0000256" key="5">
    <source>
        <dbReference type="ARBA" id="ARBA00023157"/>
    </source>
</evidence>
<keyword evidence="14" id="KW-1185">Reference proteome</keyword>
<keyword evidence="11" id="KW-1133">Transmembrane helix</keyword>
<dbReference type="FunFam" id="3.20.110.10:FF:000003">
    <property type="entry name" value="Alpha-mannosidase"/>
    <property type="match status" value="1"/>
</dbReference>
<comment type="similarity">
    <text evidence="1 9">Belongs to the glycosyl hydrolase 38 family.</text>
</comment>
<dbReference type="GO" id="GO:0004572">
    <property type="term" value="F:mannosyl-oligosaccharide 1,3-1,6-alpha-mannosidase activity"/>
    <property type="evidence" value="ECO:0007669"/>
    <property type="project" value="UniProtKB-EC"/>
</dbReference>
<keyword evidence="11" id="KW-0472">Membrane</keyword>
<dbReference type="WBParaSite" id="BPAG_0001291501-mRNA-1">
    <property type="protein sequence ID" value="BPAG_0001291501-mRNA-1"/>
    <property type="gene ID" value="BPAG_0001291501"/>
</dbReference>
<sequence length="1202" mass="139005">MHLTWSRLLAAVLTISIFVCFILYNSLETQTFEHRRNYEDQQLELEKLEKQINLLEDDAKRSGQLMHNMLQKVLEERQRWKSKTVREIKNEEKGKDLMDEAAVGFLPPPKRAEQIEKEVRNAEEAAQQKAQEEQAIHGVIHPPEELQKAMKIPDRIGGKIGIVKQFMDRISSTPSHNMCFAAISMTTSDNNNIQMLDIYSKLAFDDPDGGVWKQGYDIIYNQMSVQREKRLEVIVVPHSHNDPGWIRTFEEYYEIHTRNILNNMLSHLQKMDEMRFVYAEISFFERWWTEIDEEKRELVKRLLKSKKLEILTGGWVMPDEANSHYYGLISQLMEGHEWIRNHIGEDYKPRNHWSIDPFGLSPTISYFMKLSNFSNGVLQRVHYSVKKYLAERKELEFMWRQLWGNRDNSTDFTTHVMPFFSYDIPHTCGPDPKICCQFDFRRTAGSGMDCPWKLPPVVITENNVKERAALLYDQYRKKAQLFKTNVVLVPLGDDFRYDTELEWNNQYSNYMKLFKYMNEQNEWNVNARFGTVDDYFRLVHERLHEDNDKLPVLSGDFFTYADRNDHYWSGYYTSRPFHKRFDRVLQHYIRTAEILYSFMGIKGFKERNALRLFGLLVEARRWMNLFQHHDGITGTSKDEVMADYGQKMFEAMKKSEEIITTAADFLLRQKTSQDLSTPSSFLIEENLRTSKSLPIKRIVVHGSGIILFNSLGNLRMETICVHVNALNTVVVLASEPNTTVLQQIGPVLEFVHNKWVIDSKLYELCFVSTIPPLSFQKYLFKSGVPHDKAVIRLSSTELQSSDFDIAPLGDFTFDNGLISATFDPETGHLSSVSLKQKKNIPVRTSFVWYGARMKSPSILKGTDNPSGAYLFLPDGPAKPLKLKQSFIAVQGIVMQKVLIANDGNMTFTHVVKMPFLSPSIEIQNTFHLDSVQNVELAMRLEAGIDNGDEFFTDLNGYQMVKRRRLKQLPLQAHFFPMPSSAFIEDEMLRMTLLSAQPSGVANLASGQMDVMLDRRLNQDDGRGLFSGVMDNKKTTSSFRLVFEVPSRNVPVNTKARITAYHSAHAYDRMLSLLYPPVILLTNLSEDYMGNYKLMNTVFSCDDTHLITLRTLAAPTIYDTRSVHIHTPRNSYALVLHRFATDCRFTSKSPETCTATLDVKRLFVKSPSHVAETSLTMLYDYPGDVSNISLEPMEVRTFRLDYT</sequence>
<feature type="transmembrane region" description="Helical" evidence="11">
    <location>
        <begin position="7"/>
        <end position="27"/>
    </location>
</feature>
<dbReference type="InterPro" id="IPR000602">
    <property type="entry name" value="Glyco_hydro_38_N"/>
</dbReference>
<feature type="coiled-coil region" evidence="10">
    <location>
        <begin position="31"/>
        <end position="65"/>
    </location>
</feature>
<evidence type="ECO:0000313" key="13">
    <source>
        <dbReference type="EMBL" id="VDN94029.1"/>
    </source>
</evidence>
<dbReference type="EC" id="3.2.1.-" evidence="9"/>
<evidence type="ECO:0000259" key="12">
    <source>
        <dbReference type="SMART" id="SM00872"/>
    </source>
</evidence>
<dbReference type="CDD" id="cd10809">
    <property type="entry name" value="GH38N_AMII_GMII_SfManIII_like"/>
    <property type="match status" value="1"/>
</dbReference>
<evidence type="ECO:0000256" key="10">
    <source>
        <dbReference type="SAM" id="Coils"/>
    </source>
</evidence>
<evidence type="ECO:0000256" key="6">
    <source>
        <dbReference type="ARBA" id="ARBA00023295"/>
    </source>
</evidence>
<keyword evidence="10" id="KW-0175">Coiled coil</keyword>
<dbReference type="InterPro" id="IPR037094">
    <property type="entry name" value="Glyco_hydro_38_cen_sf"/>
</dbReference>
<dbReference type="SMART" id="SM00872">
    <property type="entry name" value="Alpha-mann_mid"/>
    <property type="match status" value="1"/>
</dbReference>
<dbReference type="InterPro" id="IPR028995">
    <property type="entry name" value="Glyco_hydro_57/38_cen_sf"/>
</dbReference>
<dbReference type="Gene3D" id="2.70.98.30">
    <property type="entry name" value="Golgi alpha-mannosidase II, domain 4"/>
    <property type="match status" value="1"/>
</dbReference>
<feature type="domain" description="Glycoside hydrolase family 38 central" evidence="12">
    <location>
        <begin position="566"/>
        <end position="648"/>
    </location>
</feature>
<dbReference type="InterPro" id="IPR011013">
    <property type="entry name" value="Gal_mutarotase_sf_dom"/>
</dbReference>
<dbReference type="Proteomes" id="UP000278627">
    <property type="component" value="Unassembled WGS sequence"/>
</dbReference>
<dbReference type="SUPFAM" id="SSF74650">
    <property type="entry name" value="Galactose mutarotase-like"/>
    <property type="match status" value="1"/>
</dbReference>
<evidence type="ECO:0000256" key="9">
    <source>
        <dbReference type="RuleBase" id="RU361199"/>
    </source>
</evidence>
<evidence type="ECO:0000256" key="1">
    <source>
        <dbReference type="ARBA" id="ARBA00009792"/>
    </source>
</evidence>
<comment type="function">
    <text evidence="7">Catalyzes the first committed step in the biosynthesis of complex N-glycans. It controls conversion of high mannose to complex N-glycans; the final hydrolytic step in the N-glycan maturation pathway.</text>
</comment>
<proteinExistence type="inferred from homology"/>
<keyword evidence="6 9" id="KW-0326">Glycosidase</keyword>
<dbReference type="AlphaFoldDB" id="A0A158PSE3"/>
<dbReference type="SUPFAM" id="SSF88713">
    <property type="entry name" value="Glycoside hydrolase/deacetylase"/>
    <property type="match status" value="1"/>
</dbReference>
<organism evidence="15">
    <name type="scientific">Brugia pahangi</name>
    <name type="common">Filarial nematode worm</name>
    <dbReference type="NCBI Taxonomy" id="6280"/>
    <lineage>
        <taxon>Eukaryota</taxon>
        <taxon>Metazoa</taxon>
        <taxon>Ecdysozoa</taxon>
        <taxon>Nematoda</taxon>
        <taxon>Chromadorea</taxon>
        <taxon>Rhabditida</taxon>
        <taxon>Spirurina</taxon>
        <taxon>Spiruromorpha</taxon>
        <taxon>Filarioidea</taxon>
        <taxon>Onchocercidae</taxon>
        <taxon>Brugia</taxon>
    </lineage>
</organism>
<reference evidence="15" key="1">
    <citation type="submission" date="2016-04" db="UniProtKB">
        <authorList>
            <consortium name="WormBaseParasite"/>
        </authorList>
    </citation>
    <scope>IDENTIFICATION</scope>
</reference>
<comment type="cofactor">
    <cofactor evidence="9">
        <name>Zn(2+)</name>
        <dbReference type="ChEBI" id="CHEBI:29105"/>
    </cofactor>
    <text evidence="9">Binds 1 zinc ion per subunit.</text>
</comment>
<dbReference type="GO" id="GO:0046872">
    <property type="term" value="F:metal ion binding"/>
    <property type="evidence" value="ECO:0007669"/>
    <property type="project" value="UniProtKB-KW"/>
</dbReference>
<evidence type="ECO:0000256" key="2">
    <source>
        <dbReference type="ARBA" id="ARBA00022723"/>
    </source>
</evidence>
<dbReference type="FunFam" id="1.20.1270.50:FF:000001">
    <property type="entry name" value="Alpha-mannosidase"/>
    <property type="match status" value="1"/>
</dbReference>
<dbReference type="InterPro" id="IPR015341">
    <property type="entry name" value="Glyco_hydro_38_cen"/>
</dbReference>
<keyword evidence="5" id="KW-1015">Disulfide bond</keyword>
<evidence type="ECO:0000256" key="8">
    <source>
        <dbReference type="ARBA" id="ARBA00093232"/>
    </source>
</evidence>
<dbReference type="InterPro" id="IPR011330">
    <property type="entry name" value="Glyco_hydro/deAcase_b/a-brl"/>
</dbReference>
<keyword evidence="11" id="KW-0812">Transmembrane</keyword>
<dbReference type="InterPro" id="IPR027291">
    <property type="entry name" value="Glyco_hydro_38_N_sf"/>
</dbReference>
<evidence type="ECO:0000313" key="15">
    <source>
        <dbReference type="WBParaSite" id="BPAG_0001291501-mRNA-1"/>
    </source>
</evidence>
<dbReference type="Pfam" id="PF09261">
    <property type="entry name" value="Alpha-mann_mid"/>
    <property type="match status" value="1"/>
</dbReference>
<name>A0A158PSE3_BRUPA</name>
<keyword evidence="4 9" id="KW-0862">Zinc</keyword>
<dbReference type="GO" id="GO:0030246">
    <property type="term" value="F:carbohydrate binding"/>
    <property type="evidence" value="ECO:0007669"/>
    <property type="project" value="InterPro"/>
</dbReference>
<dbReference type="STRING" id="6280.A0A158PSE3"/>
<dbReference type="Gene3D" id="2.60.40.1180">
    <property type="entry name" value="Golgi alpha-mannosidase II"/>
    <property type="match status" value="1"/>
</dbReference>
<dbReference type="GO" id="GO:0000139">
    <property type="term" value="C:Golgi membrane"/>
    <property type="evidence" value="ECO:0007669"/>
    <property type="project" value="TreeGrafter"/>
</dbReference>
<dbReference type="Gene3D" id="1.20.1270.50">
    <property type="entry name" value="Glycoside hydrolase family 38, central domain"/>
    <property type="match status" value="1"/>
</dbReference>
<dbReference type="Gene3D" id="3.20.110.10">
    <property type="entry name" value="Glycoside hydrolase 38, N terminal domain"/>
    <property type="match status" value="1"/>
</dbReference>
<dbReference type="InterPro" id="IPR013780">
    <property type="entry name" value="Glyco_hydro_b"/>
</dbReference>
<dbReference type="GO" id="GO:0006491">
    <property type="term" value="P:N-glycan processing"/>
    <property type="evidence" value="ECO:0007669"/>
    <property type="project" value="TreeGrafter"/>
</dbReference>
<keyword evidence="2 9" id="KW-0479">Metal-binding</keyword>